<sequence length="501" mass="56504">MQTKRVTTLGKSPEVAVIGSGFSGLAASAVLAMHGSKVTVYEKNREIGGRARTFAQDGFVFDMGPSWYWMPDVYDSFYQLFGNITADFYELRKLDPGFAVIFGAGEVMDIPAGFDDVCTLFESIEPGSAEKLKKFIAEGEFKYHVGMNDMVYKPGHSVTEFFSFQLFKDALKLQLFTSFSKHVRQYFKDPRLLALIEFPVLFLGAMPKDTPALYSLMNFSGLKQGTFYPMGGFGKVADSFRQIAENMGVNFKTSQNVEKLEIQKGTISHIHANGNSQQTDAVIGSADYHHIETALLEKNYRSYPESYWENRVFAPSCLLFYLGVDKKIEKLRHHNLFFDEDFEQHAVEIYKDKKWPANPLFYVCCPSKTDPSVAPEGCENLFVLMPIAIGLNDPEVIREQYYNALMDRLEKFAGEDIRSHILYKKSYSTSNFVNDYNAYKGNAYGLANTLMQTAIFKPKLKSRKVSNLFYAGQLTVPGPGVPPSIISGRIAANELLKFLNR</sequence>
<evidence type="ECO:0000256" key="4">
    <source>
        <dbReference type="ARBA" id="ARBA00023002"/>
    </source>
</evidence>
<feature type="domain" description="Amine oxidase" evidence="6">
    <location>
        <begin position="22"/>
        <end position="496"/>
    </location>
</feature>
<dbReference type="AlphaFoldDB" id="A0A5M8QYA6"/>
<dbReference type="EMBL" id="VBSN01000019">
    <property type="protein sequence ID" value="KAA6441275.1"/>
    <property type="molecule type" value="Genomic_DNA"/>
</dbReference>
<evidence type="ECO:0000313" key="8">
    <source>
        <dbReference type="Proteomes" id="UP000323994"/>
    </source>
</evidence>
<evidence type="ECO:0000256" key="5">
    <source>
        <dbReference type="RuleBase" id="RU362075"/>
    </source>
</evidence>
<evidence type="ECO:0000256" key="1">
    <source>
        <dbReference type="ARBA" id="ARBA00004829"/>
    </source>
</evidence>
<dbReference type="NCBIfam" id="TIGR02734">
    <property type="entry name" value="crtI_fam"/>
    <property type="match status" value="1"/>
</dbReference>
<dbReference type="InterPro" id="IPR014105">
    <property type="entry name" value="Carotenoid/retinoid_OxRdtase"/>
</dbReference>
<keyword evidence="3 5" id="KW-0125">Carotenoid biosynthesis</keyword>
<dbReference type="Pfam" id="PF01593">
    <property type="entry name" value="Amino_oxidase"/>
    <property type="match status" value="1"/>
</dbReference>
<dbReference type="GO" id="GO:0016117">
    <property type="term" value="P:carotenoid biosynthetic process"/>
    <property type="evidence" value="ECO:0007669"/>
    <property type="project" value="UniProtKB-KW"/>
</dbReference>
<dbReference type="Gene3D" id="3.50.50.60">
    <property type="entry name" value="FAD/NAD(P)-binding domain"/>
    <property type="match status" value="2"/>
</dbReference>
<name>A0A5M8QYA6_9BACT</name>
<proteinExistence type="inferred from homology"/>
<dbReference type="PRINTS" id="PR00419">
    <property type="entry name" value="ADXRDTASE"/>
</dbReference>
<gene>
    <name evidence="7" type="primary">crtI</name>
    <name evidence="7" type="ORF">FEM33_02915</name>
</gene>
<reference evidence="7 8" key="1">
    <citation type="submission" date="2019-05" db="EMBL/GenBank/DDBJ databases">
        <authorList>
            <person name="Qu J.-H."/>
        </authorList>
    </citation>
    <scope>NUCLEOTIDE SEQUENCE [LARGE SCALE GENOMIC DNA]</scope>
    <source>
        <strain evidence="7 8">NS28</strain>
    </source>
</reference>
<dbReference type="OrthoDB" id="9774675at2"/>
<accession>A0A5M8QYA6</accession>
<evidence type="ECO:0000313" key="7">
    <source>
        <dbReference type="EMBL" id="KAA6441275.1"/>
    </source>
</evidence>
<dbReference type="Proteomes" id="UP000323994">
    <property type="component" value="Unassembled WGS sequence"/>
</dbReference>
<dbReference type="PANTHER" id="PTHR43734:SF1">
    <property type="entry name" value="PHYTOENE DESATURASE"/>
    <property type="match status" value="1"/>
</dbReference>
<dbReference type="RefSeq" id="WP_139010619.1">
    <property type="nucleotide sequence ID" value="NZ_VBSN01000019.1"/>
</dbReference>
<dbReference type="InterPro" id="IPR036188">
    <property type="entry name" value="FAD/NAD-bd_sf"/>
</dbReference>
<evidence type="ECO:0000256" key="3">
    <source>
        <dbReference type="ARBA" id="ARBA00022746"/>
    </source>
</evidence>
<protein>
    <submittedName>
        <fullName evidence="7">Phytoene desaturase</fullName>
    </submittedName>
</protein>
<evidence type="ECO:0000256" key="2">
    <source>
        <dbReference type="ARBA" id="ARBA00006046"/>
    </source>
</evidence>
<comment type="pathway">
    <text evidence="1 5">Carotenoid biosynthesis.</text>
</comment>
<comment type="caution">
    <text evidence="7">The sequence shown here is derived from an EMBL/GenBank/DDBJ whole genome shotgun (WGS) entry which is preliminary data.</text>
</comment>
<dbReference type="InterPro" id="IPR002937">
    <property type="entry name" value="Amino_oxidase"/>
</dbReference>
<keyword evidence="8" id="KW-1185">Reference proteome</keyword>
<organism evidence="7 8">
    <name type="scientific">Dyadobacter flavalbus</name>
    <dbReference type="NCBI Taxonomy" id="2579942"/>
    <lineage>
        <taxon>Bacteria</taxon>
        <taxon>Pseudomonadati</taxon>
        <taxon>Bacteroidota</taxon>
        <taxon>Cytophagia</taxon>
        <taxon>Cytophagales</taxon>
        <taxon>Spirosomataceae</taxon>
        <taxon>Dyadobacter</taxon>
    </lineage>
</organism>
<evidence type="ECO:0000259" key="6">
    <source>
        <dbReference type="Pfam" id="PF01593"/>
    </source>
</evidence>
<dbReference type="SUPFAM" id="SSF51905">
    <property type="entry name" value="FAD/NAD(P)-binding domain"/>
    <property type="match status" value="1"/>
</dbReference>
<comment type="similarity">
    <text evidence="2 5">Belongs to the carotenoid/retinoid oxidoreductase family.</text>
</comment>
<dbReference type="GO" id="GO:0016491">
    <property type="term" value="F:oxidoreductase activity"/>
    <property type="evidence" value="ECO:0007669"/>
    <property type="project" value="UniProtKB-KW"/>
</dbReference>
<keyword evidence="4 5" id="KW-0560">Oxidoreductase</keyword>
<dbReference type="PANTHER" id="PTHR43734">
    <property type="entry name" value="PHYTOENE DESATURASE"/>
    <property type="match status" value="1"/>
</dbReference>